<feature type="compositionally biased region" description="Basic and acidic residues" evidence="1">
    <location>
        <begin position="68"/>
        <end position="79"/>
    </location>
</feature>
<evidence type="ECO:0000313" key="3">
    <source>
        <dbReference type="EnsemblPlants" id="AES91844"/>
    </source>
</evidence>
<organism evidence="2 4">
    <name type="scientific">Medicago truncatula</name>
    <name type="common">Barrel medic</name>
    <name type="synonym">Medicago tribuloides</name>
    <dbReference type="NCBI Taxonomy" id="3880"/>
    <lineage>
        <taxon>Eukaryota</taxon>
        <taxon>Viridiplantae</taxon>
        <taxon>Streptophyta</taxon>
        <taxon>Embryophyta</taxon>
        <taxon>Tracheophyta</taxon>
        <taxon>Spermatophyta</taxon>
        <taxon>Magnoliopsida</taxon>
        <taxon>eudicotyledons</taxon>
        <taxon>Gunneridae</taxon>
        <taxon>Pentapetalae</taxon>
        <taxon>rosids</taxon>
        <taxon>fabids</taxon>
        <taxon>Fabales</taxon>
        <taxon>Fabaceae</taxon>
        <taxon>Papilionoideae</taxon>
        <taxon>50 kb inversion clade</taxon>
        <taxon>NPAAA clade</taxon>
        <taxon>Hologalegina</taxon>
        <taxon>IRL clade</taxon>
        <taxon>Trifolieae</taxon>
        <taxon>Medicago</taxon>
    </lineage>
</organism>
<proteinExistence type="predicted"/>
<name>G7JKC4_MEDTR</name>
<accession>G7JKC4</accession>
<evidence type="ECO:0000256" key="1">
    <source>
        <dbReference type="SAM" id="MobiDB-lite"/>
    </source>
</evidence>
<reference evidence="3" key="3">
    <citation type="submission" date="2015-04" db="UniProtKB">
        <authorList>
            <consortium name="EnsemblPlants"/>
        </authorList>
    </citation>
    <scope>IDENTIFICATION</scope>
    <source>
        <strain evidence="3">cv. Jemalong A17</strain>
    </source>
</reference>
<reference evidence="2 4" key="1">
    <citation type="journal article" date="2011" name="Nature">
        <title>The Medicago genome provides insight into the evolution of rhizobial symbioses.</title>
        <authorList>
            <person name="Young N.D."/>
            <person name="Debelle F."/>
            <person name="Oldroyd G.E."/>
            <person name="Geurts R."/>
            <person name="Cannon S.B."/>
            <person name="Udvardi M.K."/>
            <person name="Benedito V.A."/>
            <person name="Mayer K.F."/>
            <person name="Gouzy J."/>
            <person name="Schoof H."/>
            <person name="Van de Peer Y."/>
            <person name="Proost S."/>
            <person name="Cook D.R."/>
            <person name="Meyers B.C."/>
            <person name="Spannagl M."/>
            <person name="Cheung F."/>
            <person name="De Mita S."/>
            <person name="Krishnakumar V."/>
            <person name="Gundlach H."/>
            <person name="Zhou S."/>
            <person name="Mudge J."/>
            <person name="Bharti A.K."/>
            <person name="Murray J.D."/>
            <person name="Naoumkina M.A."/>
            <person name="Rosen B."/>
            <person name="Silverstein K.A."/>
            <person name="Tang H."/>
            <person name="Rombauts S."/>
            <person name="Zhao P.X."/>
            <person name="Zhou P."/>
            <person name="Barbe V."/>
            <person name="Bardou P."/>
            <person name="Bechner M."/>
            <person name="Bellec A."/>
            <person name="Berger A."/>
            <person name="Berges H."/>
            <person name="Bidwell S."/>
            <person name="Bisseling T."/>
            <person name="Choisne N."/>
            <person name="Couloux A."/>
            <person name="Denny R."/>
            <person name="Deshpande S."/>
            <person name="Dai X."/>
            <person name="Doyle J.J."/>
            <person name="Dudez A.M."/>
            <person name="Farmer A.D."/>
            <person name="Fouteau S."/>
            <person name="Franken C."/>
            <person name="Gibelin C."/>
            <person name="Gish J."/>
            <person name="Goldstein S."/>
            <person name="Gonzalez A.J."/>
            <person name="Green P.J."/>
            <person name="Hallab A."/>
            <person name="Hartog M."/>
            <person name="Hua A."/>
            <person name="Humphray S.J."/>
            <person name="Jeong D.H."/>
            <person name="Jing Y."/>
            <person name="Jocker A."/>
            <person name="Kenton S.M."/>
            <person name="Kim D.J."/>
            <person name="Klee K."/>
            <person name="Lai H."/>
            <person name="Lang C."/>
            <person name="Lin S."/>
            <person name="Macmil S.L."/>
            <person name="Magdelenat G."/>
            <person name="Matthews L."/>
            <person name="McCorrison J."/>
            <person name="Monaghan E.L."/>
            <person name="Mun J.H."/>
            <person name="Najar F.Z."/>
            <person name="Nicholson C."/>
            <person name="Noirot C."/>
            <person name="O'Bleness M."/>
            <person name="Paule C.R."/>
            <person name="Poulain J."/>
            <person name="Prion F."/>
            <person name="Qin B."/>
            <person name="Qu C."/>
            <person name="Retzel E.F."/>
            <person name="Riddle C."/>
            <person name="Sallet E."/>
            <person name="Samain S."/>
            <person name="Samson N."/>
            <person name="Sanders I."/>
            <person name="Saurat O."/>
            <person name="Scarpelli C."/>
            <person name="Schiex T."/>
            <person name="Segurens B."/>
            <person name="Severin A.J."/>
            <person name="Sherrier D.J."/>
            <person name="Shi R."/>
            <person name="Sims S."/>
            <person name="Singer S.R."/>
            <person name="Sinharoy S."/>
            <person name="Sterck L."/>
            <person name="Viollet A."/>
            <person name="Wang B.B."/>
            <person name="Wang K."/>
            <person name="Wang M."/>
            <person name="Wang X."/>
            <person name="Warfsmann J."/>
            <person name="Weissenbach J."/>
            <person name="White D.D."/>
            <person name="White J.D."/>
            <person name="Wiley G.B."/>
            <person name="Wincker P."/>
            <person name="Xing Y."/>
            <person name="Yang L."/>
            <person name="Yao Z."/>
            <person name="Ying F."/>
            <person name="Zhai J."/>
            <person name="Zhou L."/>
            <person name="Zuber A."/>
            <person name="Denarie J."/>
            <person name="Dixon R.A."/>
            <person name="May G.D."/>
            <person name="Schwartz D.C."/>
            <person name="Rogers J."/>
            <person name="Quetier F."/>
            <person name="Town C.D."/>
            <person name="Roe B.A."/>
        </authorList>
    </citation>
    <scope>NUCLEOTIDE SEQUENCE [LARGE SCALE GENOMIC DNA]</scope>
    <source>
        <strain evidence="2">A17</strain>
        <strain evidence="3 4">cv. Jemalong A17</strain>
    </source>
</reference>
<gene>
    <name evidence="2" type="ordered locus">MTR_4g119510</name>
</gene>
<keyword evidence="4" id="KW-1185">Reference proteome</keyword>
<dbReference type="Proteomes" id="UP000002051">
    <property type="component" value="Chromosome 4"/>
</dbReference>
<reference evidence="2 4" key="2">
    <citation type="journal article" date="2014" name="BMC Genomics">
        <title>An improved genome release (version Mt4.0) for the model legume Medicago truncatula.</title>
        <authorList>
            <person name="Tang H."/>
            <person name="Krishnakumar V."/>
            <person name="Bidwell S."/>
            <person name="Rosen B."/>
            <person name="Chan A."/>
            <person name="Zhou S."/>
            <person name="Gentzbittel L."/>
            <person name="Childs K.L."/>
            <person name="Yandell M."/>
            <person name="Gundlach H."/>
            <person name="Mayer K.F."/>
            <person name="Schwartz D.C."/>
            <person name="Town C.D."/>
        </authorList>
    </citation>
    <scope>GENOME REANNOTATION</scope>
    <source>
        <strain evidence="3 4">cv. Jemalong A17</strain>
    </source>
</reference>
<dbReference type="AlphaFoldDB" id="G7JKC4"/>
<protein>
    <submittedName>
        <fullName evidence="2 3">Uncharacterized protein</fullName>
    </submittedName>
</protein>
<dbReference type="EnsemblPlants" id="AES91844">
    <property type="protein sequence ID" value="AES91844"/>
    <property type="gene ID" value="MTR_4g119510"/>
</dbReference>
<dbReference type="EMBL" id="CM001220">
    <property type="protein sequence ID" value="AES91844.1"/>
    <property type="molecule type" value="Genomic_DNA"/>
</dbReference>
<dbReference type="PaxDb" id="3880-AES91844"/>
<evidence type="ECO:0000313" key="2">
    <source>
        <dbReference type="EMBL" id="AES91844.1"/>
    </source>
</evidence>
<dbReference type="HOGENOM" id="CLU_2100504_0_0_1"/>
<feature type="region of interest" description="Disordered" evidence="1">
    <location>
        <begin position="55"/>
        <end position="79"/>
    </location>
</feature>
<evidence type="ECO:0000313" key="4">
    <source>
        <dbReference type="Proteomes" id="UP000002051"/>
    </source>
</evidence>
<sequence>MAAESEQDSQLDIRSILFKVRGFSSSSSSPLPRYQYGGGGNFGCVWSHQRHRSAVKNNQKDGAATQKLHNDSKNMDRTADGVPKIFSSCVSSEGDDLKSFQSMFFWQKLCDFHDGG</sequence>